<dbReference type="InterPro" id="IPR000700">
    <property type="entry name" value="PAS-assoc_C"/>
</dbReference>
<dbReference type="SMART" id="SM00052">
    <property type="entry name" value="EAL"/>
    <property type="match status" value="1"/>
</dbReference>
<proteinExistence type="predicted"/>
<dbReference type="PANTHER" id="PTHR44757">
    <property type="entry name" value="DIGUANYLATE CYCLASE DGCP"/>
    <property type="match status" value="1"/>
</dbReference>
<comment type="caution">
    <text evidence="5">The sequence shown here is derived from an EMBL/GenBank/DDBJ whole genome shotgun (WGS) entry which is preliminary data.</text>
</comment>
<evidence type="ECO:0000259" key="2">
    <source>
        <dbReference type="PROSITE" id="PS50113"/>
    </source>
</evidence>
<feature type="domain" description="GGDEF" evidence="4">
    <location>
        <begin position="299"/>
        <end position="433"/>
    </location>
</feature>
<dbReference type="InterPro" id="IPR029787">
    <property type="entry name" value="Nucleotide_cyclase"/>
</dbReference>
<evidence type="ECO:0000259" key="3">
    <source>
        <dbReference type="PROSITE" id="PS50883"/>
    </source>
</evidence>
<dbReference type="InterPro" id="IPR035919">
    <property type="entry name" value="EAL_sf"/>
</dbReference>
<dbReference type="Pfam" id="PF00990">
    <property type="entry name" value="GGDEF"/>
    <property type="match status" value="1"/>
</dbReference>
<name>A0A841BNN7_9ACTN</name>
<dbReference type="InterPro" id="IPR001610">
    <property type="entry name" value="PAC"/>
</dbReference>
<dbReference type="PROSITE" id="PS50113">
    <property type="entry name" value="PAC"/>
    <property type="match status" value="1"/>
</dbReference>
<feature type="domain" description="EAL" evidence="3">
    <location>
        <begin position="442"/>
        <end position="701"/>
    </location>
</feature>
<dbReference type="SUPFAM" id="SSF55785">
    <property type="entry name" value="PYP-like sensor domain (PAS domain)"/>
    <property type="match status" value="1"/>
</dbReference>
<dbReference type="CDD" id="cd01949">
    <property type="entry name" value="GGDEF"/>
    <property type="match status" value="1"/>
</dbReference>
<dbReference type="SMART" id="SM00267">
    <property type="entry name" value="GGDEF"/>
    <property type="match status" value="1"/>
</dbReference>
<evidence type="ECO:0000313" key="6">
    <source>
        <dbReference type="Proteomes" id="UP000587527"/>
    </source>
</evidence>
<dbReference type="Pfam" id="PF13426">
    <property type="entry name" value="PAS_9"/>
    <property type="match status" value="1"/>
</dbReference>
<dbReference type="NCBIfam" id="TIGR00254">
    <property type="entry name" value="GGDEF"/>
    <property type="match status" value="1"/>
</dbReference>
<dbReference type="Gene3D" id="3.30.70.270">
    <property type="match status" value="1"/>
</dbReference>
<dbReference type="SMART" id="SM00091">
    <property type="entry name" value="PAS"/>
    <property type="match status" value="1"/>
</dbReference>
<dbReference type="Gene3D" id="3.20.20.450">
    <property type="entry name" value="EAL domain"/>
    <property type="match status" value="1"/>
</dbReference>
<dbReference type="SUPFAM" id="SSF55073">
    <property type="entry name" value="Nucleotide cyclase"/>
    <property type="match status" value="1"/>
</dbReference>
<dbReference type="InterPro" id="IPR000160">
    <property type="entry name" value="GGDEF_dom"/>
</dbReference>
<protein>
    <submittedName>
        <fullName evidence="5">Diguanylate cyclase (GGDEF)-like protein/PAS domain S-box-containing protein</fullName>
    </submittedName>
</protein>
<dbReference type="InterPro" id="IPR043128">
    <property type="entry name" value="Rev_trsase/Diguanyl_cyclase"/>
</dbReference>
<dbReference type="PROSITE" id="PS50112">
    <property type="entry name" value="PAS"/>
    <property type="match status" value="1"/>
</dbReference>
<dbReference type="InterPro" id="IPR000014">
    <property type="entry name" value="PAS"/>
</dbReference>
<dbReference type="Pfam" id="PF00563">
    <property type="entry name" value="EAL"/>
    <property type="match status" value="1"/>
</dbReference>
<accession>A0A841BNN7</accession>
<reference evidence="5 6" key="1">
    <citation type="submission" date="2020-08" db="EMBL/GenBank/DDBJ databases">
        <title>Sequencing the genomes of 1000 actinobacteria strains.</title>
        <authorList>
            <person name="Klenk H.-P."/>
        </authorList>
    </citation>
    <scope>NUCLEOTIDE SEQUENCE [LARGE SCALE GENOMIC DNA]</scope>
    <source>
        <strain evidence="5 6">DSM 45362</strain>
    </source>
</reference>
<dbReference type="CDD" id="cd01948">
    <property type="entry name" value="EAL"/>
    <property type="match status" value="1"/>
</dbReference>
<dbReference type="EMBL" id="JACHMN010000002">
    <property type="protein sequence ID" value="MBB5868906.1"/>
    <property type="molecule type" value="Genomic_DNA"/>
</dbReference>
<organism evidence="5 6">
    <name type="scientific">Allocatelliglobosispora scoriae</name>
    <dbReference type="NCBI Taxonomy" id="643052"/>
    <lineage>
        <taxon>Bacteria</taxon>
        <taxon>Bacillati</taxon>
        <taxon>Actinomycetota</taxon>
        <taxon>Actinomycetes</taxon>
        <taxon>Micromonosporales</taxon>
        <taxon>Micromonosporaceae</taxon>
        <taxon>Allocatelliglobosispora</taxon>
    </lineage>
</organism>
<gene>
    <name evidence="5" type="ORF">F4553_002285</name>
</gene>
<evidence type="ECO:0000313" key="5">
    <source>
        <dbReference type="EMBL" id="MBB5868906.1"/>
    </source>
</evidence>
<sequence>MVVCNAQQVARVWAEAIAETSYITISRRSLVIRLLRRVNQILHALSAGTHDADALGREIGAALVESHFTDTAALSGTLTALGSQLTPYAIEIGRADRLHLLLGTIAAGYAQALRERTLDEQQQIHSAVLTARAESERARWESQARFQAVFAEAAIGIGIGGLDGQIMEVNQALCEMLGYDRDQLNRLSAADFAHPSDDPAVWDNLAGLVNGDFDHFRMQKAYYRSDGAEIWTDLVVSLIRDQDGSPRFAVGMVEDITERHRLVTQLRYQATHDPLTDLPNRTVFFDRLATVLSDPDPATRVGVCYLDIDGFKNVNDTLGHDAGDELLRQIAGRLSAGVAGAGHLVARMGGDEFVVLVEGSSGEADAAAVAELALAAVREPVHLDGHRLTVSASIGVVERPIGGTSAAELMKAADTTLYWAKNDGRDRFALFDSDRHAVAVSRYRLSAEMPQALDDEQFFLEYQPLIRLDDQALAGVEALVRWRHPELGLLGPDKFIELAEHSGLIVRLGRWVLQEACRQAQQWRRTHPDWHPLISVNLSPRQVAEPSIVDDVVAILAETQLPPGSLQLELTESALMSAKGEPLSTLHRIAELGVRIALDDFGTGYSNLAYLSNLPIHALKLAGPFVAALHRPAGPDAIDIDILTMLVQLAHTLKLTVTAEEVETSDQAELLAGLHCDLAQGWHFSAACSASAVTDLLRSAHPLVRRPSR</sequence>
<feature type="domain" description="PAS" evidence="1">
    <location>
        <begin position="142"/>
        <end position="212"/>
    </location>
</feature>
<dbReference type="AlphaFoldDB" id="A0A841BNN7"/>
<dbReference type="PANTHER" id="PTHR44757:SF2">
    <property type="entry name" value="BIOFILM ARCHITECTURE MAINTENANCE PROTEIN MBAA"/>
    <property type="match status" value="1"/>
</dbReference>
<dbReference type="InterPro" id="IPR001633">
    <property type="entry name" value="EAL_dom"/>
</dbReference>
<dbReference type="InterPro" id="IPR052155">
    <property type="entry name" value="Biofilm_reg_signaling"/>
</dbReference>
<feature type="domain" description="PAC" evidence="2">
    <location>
        <begin position="216"/>
        <end position="268"/>
    </location>
</feature>
<evidence type="ECO:0000259" key="1">
    <source>
        <dbReference type="PROSITE" id="PS50112"/>
    </source>
</evidence>
<dbReference type="NCBIfam" id="TIGR00229">
    <property type="entry name" value="sensory_box"/>
    <property type="match status" value="1"/>
</dbReference>
<dbReference type="SMART" id="SM00086">
    <property type="entry name" value="PAC"/>
    <property type="match status" value="1"/>
</dbReference>
<dbReference type="CDD" id="cd00130">
    <property type="entry name" value="PAS"/>
    <property type="match status" value="1"/>
</dbReference>
<dbReference type="RefSeq" id="WP_184835178.1">
    <property type="nucleotide sequence ID" value="NZ_JACHMN010000002.1"/>
</dbReference>
<dbReference type="PROSITE" id="PS50887">
    <property type="entry name" value="GGDEF"/>
    <property type="match status" value="1"/>
</dbReference>
<dbReference type="Proteomes" id="UP000587527">
    <property type="component" value="Unassembled WGS sequence"/>
</dbReference>
<dbReference type="InterPro" id="IPR035965">
    <property type="entry name" value="PAS-like_dom_sf"/>
</dbReference>
<evidence type="ECO:0000259" key="4">
    <source>
        <dbReference type="PROSITE" id="PS50887"/>
    </source>
</evidence>
<dbReference type="Gene3D" id="3.30.450.20">
    <property type="entry name" value="PAS domain"/>
    <property type="match status" value="1"/>
</dbReference>
<dbReference type="SUPFAM" id="SSF141868">
    <property type="entry name" value="EAL domain-like"/>
    <property type="match status" value="1"/>
</dbReference>
<keyword evidence="6" id="KW-1185">Reference proteome</keyword>
<dbReference type="PROSITE" id="PS50883">
    <property type="entry name" value="EAL"/>
    <property type="match status" value="1"/>
</dbReference>